<keyword evidence="7" id="KW-1185">Reference proteome</keyword>
<dbReference type="RefSeq" id="WP_370443257.1">
    <property type="nucleotide sequence ID" value="NZ_JBGFTU010000047.1"/>
</dbReference>
<dbReference type="Pfam" id="PF24517">
    <property type="entry name" value="CBM96"/>
    <property type="match status" value="1"/>
</dbReference>
<feature type="compositionally biased region" description="Low complexity" evidence="4">
    <location>
        <begin position="350"/>
        <end position="381"/>
    </location>
</feature>
<accession>A0ABV4H638</accession>
<dbReference type="NCBIfam" id="NF033679">
    <property type="entry name" value="DNRLRE_dom"/>
    <property type="match status" value="1"/>
</dbReference>
<proteinExistence type="predicted"/>
<evidence type="ECO:0000259" key="5">
    <source>
        <dbReference type="Pfam" id="PF24517"/>
    </source>
</evidence>
<evidence type="ECO:0000256" key="4">
    <source>
        <dbReference type="SAM" id="MobiDB-lite"/>
    </source>
</evidence>
<gene>
    <name evidence="6" type="ORF">AB2L27_20045</name>
</gene>
<feature type="compositionally biased region" description="Low complexity" evidence="4">
    <location>
        <begin position="304"/>
        <end position="337"/>
    </location>
</feature>
<evidence type="ECO:0000256" key="3">
    <source>
        <dbReference type="ARBA" id="ARBA00022729"/>
    </source>
</evidence>
<feature type="region of interest" description="Disordered" evidence="4">
    <location>
        <begin position="233"/>
        <end position="383"/>
    </location>
</feature>
<dbReference type="InterPro" id="IPR055372">
    <property type="entry name" value="CBM96"/>
</dbReference>
<organism evidence="6 7">
    <name type="scientific">Kineococcus halophytocola</name>
    <dbReference type="NCBI Taxonomy" id="3234027"/>
    <lineage>
        <taxon>Bacteria</taxon>
        <taxon>Bacillati</taxon>
        <taxon>Actinomycetota</taxon>
        <taxon>Actinomycetes</taxon>
        <taxon>Kineosporiales</taxon>
        <taxon>Kineosporiaceae</taxon>
        <taxon>Kineococcus</taxon>
    </lineage>
</organism>
<feature type="compositionally biased region" description="Polar residues" evidence="4">
    <location>
        <begin position="338"/>
        <end position="349"/>
    </location>
</feature>
<keyword evidence="2" id="KW-0964">Secreted</keyword>
<comment type="caution">
    <text evidence="6">The sequence shown here is derived from an EMBL/GenBank/DDBJ whole genome shotgun (WGS) entry which is preliminary data.</text>
</comment>
<feature type="domain" description="Carbohydrate-binding module family 96" evidence="5">
    <location>
        <begin position="549"/>
        <end position="722"/>
    </location>
</feature>
<evidence type="ECO:0000313" key="6">
    <source>
        <dbReference type="EMBL" id="MEZ0167050.1"/>
    </source>
</evidence>
<feature type="compositionally biased region" description="Low complexity" evidence="4">
    <location>
        <begin position="259"/>
        <end position="275"/>
    </location>
</feature>
<name>A0ABV4H638_9ACTN</name>
<evidence type="ECO:0000256" key="2">
    <source>
        <dbReference type="ARBA" id="ARBA00022525"/>
    </source>
</evidence>
<dbReference type="Pfam" id="PF08310">
    <property type="entry name" value="LGFP"/>
    <property type="match status" value="2"/>
</dbReference>
<keyword evidence="3" id="KW-0732">Signal</keyword>
<reference evidence="6 7" key="1">
    <citation type="submission" date="2024-07" db="EMBL/GenBank/DDBJ databases">
        <authorList>
            <person name="Thanompreechachai J."/>
            <person name="Duangmal K."/>
        </authorList>
    </citation>
    <scope>NUCLEOTIDE SEQUENCE [LARGE SCALE GENOMIC DNA]</scope>
    <source>
        <strain evidence="6 7">LSe6-4</strain>
    </source>
</reference>
<feature type="region of interest" description="Disordered" evidence="4">
    <location>
        <begin position="93"/>
        <end position="114"/>
    </location>
</feature>
<dbReference type="EMBL" id="JBGFTU010000047">
    <property type="protein sequence ID" value="MEZ0167050.1"/>
    <property type="molecule type" value="Genomic_DNA"/>
</dbReference>
<evidence type="ECO:0000313" key="7">
    <source>
        <dbReference type="Proteomes" id="UP001565927"/>
    </source>
</evidence>
<comment type="subcellular location">
    <subcellularLocation>
        <location evidence="1">Secreted</location>
    </subcellularLocation>
</comment>
<dbReference type="InterPro" id="IPR013207">
    <property type="entry name" value="LGFP"/>
</dbReference>
<protein>
    <submittedName>
        <fullName evidence="6">DNRLRE domain-containing protein</fullName>
    </submittedName>
</protein>
<sequence length="928" mass="94156">MEAPARLPLRRRTRVTRVAAASTLLAFAIGGVLDLDPFSLTLWSAQAAAREAAQPTTTAEELRQDALDLSADQNAAQQAAAAEVSAQEAVTLGGAGTTAPPVGVPEADQTPALSPRQAAIETAQRQAQTSQQPVVVNALTTETAVTTAMPDGTFSTQTSLGPVRYRTDGGTGADLTGKVTWADLDLSLSGQDQAGRTTAEAAGPWAARLAGESGTGMVAVGPTGQTITWSPQAATGPVGRGGPGGALPAVKPTAPTTGVTPVQSGVDVQVVPGDVPALPGSGVDAPAPVITPTPTSSAGVGKATKSGTSSSTSTESSTGTSSGTSPTTSATSSNTTSARVQSTAIETSTPSASPSAPSPSGAASDAGANADGNAGSDAGSDAGRDAVFPGVLKGGRDYTVTVTATGAEESVVLASREQVTAAGGPSAAAVYRNTFTLPAGVSARQAPTQDGVDPTTLGVQFLDASGAVIATFGGGKAVDSSANEVGEPATAPVATRLLAAKAGSATVEVSVDPAWVADTARVFPLTIDPHIATGTGFSGSTGPNGSNNFDAYVDEAFPTTNEGVQDSGRLLAGYRPTGAGNKASTTLVYFNLGDLIGSENTITSAQFSVWNNYSYSCTPSGLWVDAATGSWNPATVTWNTRPGWANAGSMKTFAHGYSSSCAAAAEFYDVTGIVQKWANGTSGYYPGLANYGFIITANGTDVNGYKRFNSAETGSGMPGLTVSWENCTNYPAGAGGSGTRKVCGAIRDDYAANGGPAGFGLPTTSDAATPNGKGFYNHFDKNGEARSIYWSQATGAHSVGGAIRTRWAADGWETSTEGWPTSDYKTTPSGQGYYNHFRNIDVTPAKDYSIYWTSGTGARRVDGLIRNRWDKLGWESVVGWPETDEIDAPGNGGKVTYFRRIGTDGAGWAAPGNPTGRLGAFPVSWTRD</sequence>
<dbReference type="Proteomes" id="UP001565927">
    <property type="component" value="Unassembled WGS sequence"/>
</dbReference>
<evidence type="ECO:0000256" key="1">
    <source>
        <dbReference type="ARBA" id="ARBA00004613"/>
    </source>
</evidence>